<gene>
    <name evidence="2" type="primary">OJ1512_E04.14</name>
</gene>
<dbReference type="Proteomes" id="UP000000763">
    <property type="component" value="Chromosome 9"/>
</dbReference>
<evidence type="ECO:0000256" key="1">
    <source>
        <dbReference type="SAM" id="MobiDB-lite"/>
    </source>
</evidence>
<dbReference type="AlphaFoldDB" id="Q6K2X2"/>
<organism evidence="2 3">
    <name type="scientific">Oryza sativa subsp. japonica</name>
    <name type="common">Rice</name>
    <dbReference type="NCBI Taxonomy" id="39947"/>
    <lineage>
        <taxon>Eukaryota</taxon>
        <taxon>Viridiplantae</taxon>
        <taxon>Streptophyta</taxon>
        <taxon>Embryophyta</taxon>
        <taxon>Tracheophyta</taxon>
        <taxon>Spermatophyta</taxon>
        <taxon>Magnoliopsida</taxon>
        <taxon>Liliopsida</taxon>
        <taxon>Poales</taxon>
        <taxon>Poaceae</taxon>
        <taxon>BOP clade</taxon>
        <taxon>Oryzoideae</taxon>
        <taxon>Oryzeae</taxon>
        <taxon>Oryzinae</taxon>
        <taxon>Oryza</taxon>
        <taxon>Oryza sativa</taxon>
    </lineage>
</organism>
<feature type="compositionally biased region" description="Basic and acidic residues" evidence="1">
    <location>
        <begin position="257"/>
        <end position="269"/>
    </location>
</feature>
<protein>
    <submittedName>
        <fullName evidence="2">Uncharacterized protein</fullName>
    </submittedName>
</protein>
<proteinExistence type="predicted"/>
<evidence type="ECO:0000313" key="3">
    <source>
        <dbReference type="Proteomes" id="UP000000763"/>
    </source>
</evidence>
<name>Q6K2X2_ORYSJ</name>
<reference evidence="3" key="1">
    <citation type="journal article" date="2005" name="Nature">
        <title>The map-based sequence of the rice genome.</title>
        <authorList>
            <consortium name="International rice genome sequencing project (IRGSP)"/>
            <person name="Matsumoto T."/>
            <person name="Wu J."/>
            <person name="Kanamori H."/>
            <person name="Katayose Y."/>
            <person name="Fujisawa M."/>
            <person name="Namiki N."/>
            <person name="Mizuno H."/>
            <person name="Yamamoto K."/>
            <person name="Antonio B.A."/>
            <person name="Baba T."/>
            <person name="Sakata K."/>
            <person name="Nagamura Y."/>
            <person name="Aoki H."/>
            <person name="Arikawa K."/>
            <person name="Arita K."/>
            <person name="Bito T."/>
            <person name="Chiden Y."/>
            <person name="Fujitsuka N."/>
            <person name="Fukunaka R."/>
            <person name="Hamada M."/>
            <person name="Harada C."/>
            <person name="Hayashi A."/>
            <person name="Hijishita S."/>
            <person name="Honda M."/>
            <person name="Hosokawa S."/>
            <person name="Ichikawa Y."/>
            <person name="Idonuma A."/>
            <person name="Iijima M."/>
            <person name="Ikeda M."/>
            <person name="Ikeno M."/>
            <person name="Ito K."/>
            <person name="Ito S."/>
            <person name="Ito T."/>
            <person name="Ito Y."/>
            <person name="Ito Y."/>
            <person name="Iwabuchi A."/>
            <person name="Kamiya K."/>
            <person name="Karasawa W."/>
            <person name="Kurita K."/>
            <person name="Katagiri S."/>
            <person name="Kikuta A."/>
            <person name="Kobayashi H."/>
            <person name="Kobayashi N."/>
            <person name="Machita K."/>
            <person name="Maehara T."/>
            <person name="Masukawa M."/>
            <person name="Mizubayashi T."/>
            <person name="Mukai Y."/>
            <person name="Nagasaki H."/>
            <person name="Nagata Y."/>
            <person name="Naito S."/>
            <person name="Nakashima M."/>
            <person name="Nakama Y."/>
            <person name="Nakamichi Y."/>
            <person name="Nakamura M."/>
            <person name="Meguro A."/>
            <person name="Negishi M."/>
            <person name="Ohta I."/>
            <person name="Ohta T."/>
            <person name="Okamoto M."/>
            <person name="Ono N."/>
            <person name="Saji S."/>
            <person name="Sakaguchi M."/>
            <person name="Sakai K."/>
            <person name="Shibata M."/>
            <person name="Shimokawa T."/>
            <person name="Song J."/>
            <person name="Takazaki Y."/>
            <person name="Terasawa K."/>
            <person name="Tsugane M."/>
            <person name="Tsuji K."/>
            <person name="Ueda S."/>
            <person name="Waki K."/>
            <person name="Yamagata H."/>
            <person name="Yamamoto M."/>
            <person name="Yamamoto S."/>
            <person name="Yamane H."/>
            <person name="Yoshiki S."/>
            <person name="Yoshihara R."/>
            <person name="Yukawa K."/>
            <person name="Zhong H."/>
            <person name="Yano M."/>
            <person name="Yuan Q."/>
            <person name="Ouyang S."/>
            <person name="Liu J."/>
            <person name="Jones K.M."/>
            <person name="Gansberger K."/>
            <person name="Moffat K."/>
            <person name="Hill J."/>
            <person name="Bera J."/>
            <person name="Fadrosh D."/>
            <person name="Jin S."/>
            <person name="Johri S."/>
            <person name="Kim M."/>
            <person name="Overton L."/>
            <person name="Reardon M."/>
            <person name="Tsitrin T."/>
            <person name="Vuong H."/>
            <person name="Weaver B."/>
            <person name="Ciecko A."/>
            <person name="Tallon L."/>
            <person name="Jackson J."/>
            <person name="Pai G."/>
            <person name="Aken S.V."/>
            <person name="Utterback T."/>
            <person name="Reidmuller S."/>
            <person name="Feldblyum T."/>
            <person name="Hsiao J."/>
            <person name="Zismann V."/>
            <person name="Iobst S."/>
            <person name="de Vazeille A.R."/>
            <person name="Buell C.R."/>
            <person name="Ying K."/>
            <person name="Li Y."/>
            <person name="Lu T."/>
            <person name="Huang Y."/>
            <person name="Zhao Q."/>
            <person name="Feng Q."/>
            <person name="Zhang L."/>
            <person name="Zhu J."/>
            <person name="Weng Q."/>
            <person name="Mu J."/>
            <person name="Lu Y."/>
            <person name="Fan D."/>
            <person name="Liu Y."/>
            <person name="Guan J."/>
            <person name="Zhang Y."/>
            <person name="Yu S."/>
            <person name="Liu X."/>
            <person name="Zhang Y."/>
            <person name="Hong G."/>
            <person name="Han B."/>
            <person name="Choisne N."/>
            <person name="Demange N."/>
            <person name="Orjeda G."/>
            <person name="Samain S."/>
            <person name="Cattolico L."/>
            <person name="Pelletier E."/>
            <person name="Couloux A."/>
            <person name="Segurens B."/>
            <person name="Wincker P."/>
            <person name="D'Hont A."/>
            <person name="Scarpelli C."/>
            <person name="Weissenbach J."/>
            <person name="Salanoubat M."/>
            <person name="Quetier F."/>
            <person name="Yu Y."/>
            <person name="Kim H.R."/>
            <person name="Rambo T."/>
            <person name="Currie J."/>
            <person name="Collura K."/>
            <person name="Luo M."/>
            <person name="Yang T."/>
            <person name="Ammiraju J.S.S."/>
            <person name="Engler F."/>
            <person name="Soderlund C."/>
            <person name="Wing R.A."/>
            <person name="Palmer L.E."/>
            <person name="de la Bastide M."/>
            <person name="Spiegel L."/>
            <person name="Nascimento L."/>
            <person name="Zutavern T."/>
            <person name="O'Shaughnessy A."/>
            <person name="Dike S."/>
            <person name="Dedhia N."/>
            <person name="Preston R."/>
            <person name="Balija V."/>
            <person name="McCombie W.R."/>
            <person name="Chow T."/>
            <person name="Chen H."/>
            <person name="Chung M."/>
            <person name="Chen C."/>
            <person name="Shaw J."/>
            <person name="Wu H."/>
            <person name="Hsiao K."/>
            <person name="Chao Y."/>
            <person name="Chu M."/>
            <person name="Cheng C."/>
            <person name="Hour A."/>
            <person name="Lee P."/>
            <person name="Lin S."/>
            <person name="Lin Y."/>
            <person name="Liou J."/>
            <person name="Liu S."/>
            <person name="Hsing Y."/>
            <person name="Raghuvanshi S."/>
            <person name="Mohanty A."/>
            <person name="Bharti A.K."/>
            <person name="Gaur A."/>
            <person name="Gupta V."/>
            <person name="Kumar D."/>
            <person name="Ravi V."/>
            <person name="Vij S."/>
            <person name="Kapur A."/>
            <person name="Khurana P."/>
            <person name="Khurana P."/>
            <person name="Khurana J.P."/>
            <person name="Tyagi A.K."/>
            <person name="Gaikwad K."/>
            <person name="Singh A."/>
            <person name="Dalal V."/>
            <person name="Srivastava S."/>
            <person name="Dixit A."/>
            <person name="Pal A.K."/>
            <person name="Ghazi I.A."/>
            <person name="Yadav M."/>
            <person name="Pandit A."/>
            <person name="Bhargava A."/>
            <person name="Sureshbabu K."/>
            <person name="Batra K."/>
            <person name="Sharma T.R."/>
            <person name="Mohapatra T."/>
            <person name="Singh N.K."/>
            <person name="Messing J."/>
            <person name="Nelson A.B."/>
            <person name="Fuks G."/>
            <person name="Kavchok S."/>
            <person name="Keizer G."/>
            <person name="Linton E."/>
            <person name="Llaca V."/>
            <person name="Song R."/>
            <person name="Tanyolac B."/>
            <person name="Young S."/>
            <person name="Ho-Il K."/>
            <person name="Hahn J.H."/>
            <person name="Sangsakoo G."/>
            <person name="Vanavichit A."/>
            <person name="de Mattos Luiz.A.T."/>
            <person name="Zimmer P.D."/>
            <person name="Malone G."/>
            <person name="Dellagostin O."/>
            <person name="de Oliveira A.C."/>
            <person name="Bevan M."/>
            <person name="Bancroft I."/>
            <person name="Minx P."/>
            <person name="Cordum H."/>
            <person name="Wilson R."/>
            <person name="Cheng Z."/>
            <person name="Jin W."/>
            <person name="Jiang J."/>
            <person name="Leong S.A."/>
            <person name="Iwama H."/>
            <person name="Gojobori T."/>
            <person name="Itoh T."/>
            <person name="Niimura Y."/>
            <person name="Fujii Y."/>
            <person name="Habara T."/>
            <person name="Sakai H."/>
            <person name="Sato Y."/>
            <person name="Wilson G."/>
            <person name="Kumar K."/>
            <person name="McCouch S."/>
            <person name="Juretic N."/>
            <person name="Hoen D."/>
            <person name="Wright S."/>
            <person name="Bruskiewich R."/>
            <person name="Bureau T."/>
            <person name="Miyao A."/>
            <person name="Hirochika H."/>
            <person name="Nishikawa T."/>
            <person name="Kadowaki K."/>
            <person name="Sugiura M."/>
            <person name="Burr B."/>
            <person name="Sasaki T."/>
        </authorList>
    </citation>
    <scope>NUCLEOTIDE SEQUENCE [LARGE SCALE GENOMIC DNA]</scope>
    <source>
        <strain evidence="3">cv. Nipponbare</strain>
    </source>
</reference>
<reference evidence="3" key="2">
    <citation type="journal article" date="2008" name="Nucleic Acids Res.">
        <title>The rice annotation project database (RAP-DB): 2008 update.</title>
        <authorList>
            <consortium name="The rice annotation project (RAP)"/>
        </authorList>
    </citation>
    <scope>GENOME REANNOTATION</scope>
    <source>
        <strain evidence="3">cv. Nipponbare</strain>
    </source>
</reference>
<evidence type="ECO:0000313" key="2">
    <source>
        <dbReference type="EMBL" id="BAD20015.1"/>
    </source>
</evidence>
<feature type="compositionally biased region" description="Gly residues" evidence="1">
    <location>
        <begin position="238"/>
        <end position="250"/>
    </location>
</feature>
<sequence length="303" mass="32062">MAAVIAGGGGAVRSEDLLKNRRVVMSPCGGVGGSAGHCCGLPILLRALTVVATCGLYRSAPGCIGWSRLVPIPQAGCCYAMKVTQLADASVLVHVANIFHGVSILRSRRHLFDSSLLLSSGHSLGGLDWRLWPLNNEALILLLLDLSFKCFKTSSAIPGLLERQKFYRHHLIKGMFGWAVAFEKAAVAFGKALSRPHMSCHGVAAQSSMKPAVALGRRCRREVRRGGNSAGERSNDSGGRGGAAAGGVWPGGAAAEEEQHRWLGEERSGAGRGWAAAGRGREASAAAGDEQCRRWATVNDQIW</sequence>
<accession>Q6K2X2</accession>
<dbReference type="EMBL" id="AP005744">
    <property type="protein sequence ID" value="BAD20015.1"/>
    <property type="molecule type" value="Genomic_DNA"/>
</dbReference>
<feature type="region of interest" description="Disordered" evidence="1">
    <location>
        <begin position="223"/>
        <end position="276"/>
    </location>
</feature>